<dbReference type="InterPro" id="IPR011055">
    <property type="entry name" value="Dup_hybrid_motif"/>
</dbReference>
<gene>
    <name evidence="2" type="ORF">ACFQ2T_10165</name>
</gene>
<name>A0ABW3PGR4_9PROT</name>
<dbReference type="PANTHER" id="PTHR21666">
    <property type="entry name" value="PEPTIDASE-RELATED"/>
    <property type="match status" value="1"/>
</dbReference>
<dbReference type="SUPFAM" id="SSF51261">
    <property type="entry name" value="Duplicated hybrid motif"/>
    <property type="match status" value="1"/>
</dbReference>
<dbReference type="Proteomes" id="UP001597206">
    <property type="component" value="Unassembled WGS sequence"/>
</dbReference>
<protein>
    <submittedName>
        <fullName evidence="2">M23 family metallopeptidase</fullName>
        <ecNumber evidence="2">3.4.-.-</ecNumber>
    </submittedName>
</protein>
<organism evidence="2 3">
    <name type="scientific">Methylophilus flavus</name>
    <dbReference type="NCBI Taxonomy" id="640084"/>
    <lineage>
        <taxon>Bacteria</taxon>
        <taxon>Pseudomonadati</taxon>
        <taxon>Pseudomonadota</taxon>
        <taxon>Betaproteobacteria</taxon>
        <taxon>Nitrosomonadales</taxon>
        <taxon>Methylophilaceae</taxon>
        <taxon>Methylophilus</taxon>
    </lineage>
</organism>
<dbReference type="GO" id="GO:0016787">
    <property type="term" value="F:hydrolase activity"/>
    <property type="evidence" value="ECO:0007669"/>
    <property type="project" value="UniProtKB-KW"/>
</dbReference>
<feature type="domain" description="M23ase beta-sheet core" evidence="1">
    <location>
        <begin position="49"/>
        <end position="136"/>
    </location>
</feature>
<dbReference type="Pfam" id="PF01551">
    <property type="entry name" value="Peptidase_M23"/>
    <property type="match status" value="1"/>
</dbReference>
<reference evidence="3" key="1">
    <citation type="journal article" date="2019" name="Int. J. Syst. Evol. Microbiol.">
        <title>The Global Catalogue of Microorganisms (GCM) 10K type strain sequencing project: providing services to taxonomists for standard genome sequencing and annotation.</title>
        <authorList>
            <consortium name="The Broad Institute Genomics Platform"/>
            <consortium name="The Broad Institute Genome Sequencing Center for Infectious Disease"/>
            <person name="Wu L."/>
            <person name="Ma J."/>
        </authorList>
    </citation>
    <scope>NUCLEOTIDE SEQUENCE [LARGE SCALE GENOMIC DNA]</scope>
    <source>
        <strain evidence="3">CCUG 58411</strain>
    </source>
</reference>
<evidence type="ECO:0000313" key="3">
    <source>
        <dbReference type="Proteomes" id="UP001597206"/>
    </source>
</evidence>
<keyword evidence="3" id="KW-1185">Reference proteome</keyword>
<dbReference type="PANTHER" id="PTHR21666:SF268">
    <property type="entry name" value="PEPTIDASE M23 DOMAIN-CONTAINING PROTEIN"/>
    <property type="match status" value="1"/>
</dbReference>
<dbReference type="RefSeq" id="WP_379034045.1">
    <property type="nucleotide sequence ID" value="NZ_JBHTLN010000002.1"/>
</dbReference>
<dbReference type="InterPro" id="IPR050570">
    <property type="entry name" value="Cell_wall_metabolism_enzyme"/>
</dbReference>
<evidence type="ECO:0000259" key="1">
    <source>
        <dbReference type="Pfam" id="PF01551"/>
    </source>
</evidence>
<dbReference type="CDD" id="cd12797">
    <property type="entry name" value="M23_peptidase"/>
    <property type="match status" value="1"/>
</dbReference>
<accession>A0ABW3PGR4</accession>
<comment type="caution">
    <text evidence="2">The sequence shown here is derived from an EMBL/GenBank/DDBJ whole genome shotgun (WGS) entry which is preliminary data.</text>
</comment>
<sequence>MKKIIYILISSILLSPFIPERAIIPVQHASARDWNLDSYWFAPWGESGVHKGIDIFANKGRLVQSASKGVVIYAGELERGGHVVAILSPKWRIHYYAHLDAIKISPLALVTQHSALGTVGNSGNAIGKPPHLHYSVFRLFPDPADITLETQGWKRMFYVNPHLLLTKE</sequence>
<proteinExistence type="predicted"/>
<dbReference type="Gene3D" id="2.70.70.10">
    <property type="entry name" value="Glucose Permease (Domain IIA)"/>
    <property type="match status" value="1"/>
</dbReference>
<evidence type="ECO:0000313" key="2">
    <source>
        <dbReference type="EMBL" id="MFD1122867.1"/>
    </source>
</evidence>
<dbReference type="InterPro" id="IPR016047">
    <property type="entry name" value="M23ase_b-sheet_dom"/>
</dbReference>
<keyword evidence="2" id="KW-0378">Hydrolase</keyword>
<dbReference type="EC" id="3.4.-.-" evidence="2"/>
<dbReference type="EMBL" id="JBHTLN010000002">
    <property type="protein sequence ID" value="MFD1122867.1"/>
    <property type="molecule type" value="Genomic_DNA"/>
</dbReference>